<dbReference type="SUPFAM" id="SSF57302">
    <property type="entry name" value="Snake toxin-like"/>
    <property type="match status" value="1"/>
</dbReference>
<dbReference type="InterPro" id="IPR045860">
    <property type="entry name" value="Snake_toxin-like_sf"/>
</dbReference>
<evidence type="ECO:0000256" key="1">
    <source>
        <dbReference type="ARBA" id="ARBA00004613"/>
    </source>
</evidence>
<comment type="caution">
    <text evidence="3">The sequence shown here is derived from an EMBL/GenBank/DDBJ whole genome shotgun (WGS) entry which is preliminary data.</text>
</comment>
<keyword evidence="4" id="KW-1185">Reference proteome</keyword>
<protein>
    <submittedName>
        <fullName evidence="3">Phospholipase A2 inhibitor subunit gamma B-like</fullName>
    </submittedName>
</protein>
<dbReference type="Gene3D" id="2.10.60.10">
    <property type="entry name" value="CD59"/>
    <property type="match status" value="1"/>
</dbReference>
<dbReference type="GO" id="GO:0005576">
    <property type="term" value="C:extracellular region"/>
    <property type="evidence" value="ECO:0007669"/>
    <property type="project" value="UniProtKB-SubCell"/>
</dbReference>
<evidence type="ECO:0000256" key="2">
    <source>
        <dbReference type="ARBA" id="ARBA00022525"/>
    </source>
</evidence>
<dbReference type="PANTHER" id="PTHR20914">
    <property type="entry name" value="LY6/PLAUR DOMAIN-CONTAINING PROTEIN 8"/>
    <property type="match status" value="1"/>
</dbReference>
<evidence type="ECO:0000313" key="4">
    <source>
        <dbReference type="Proteomes" id="UP001230051"/>
    </source>
</evidence>
<keyword evidence="3" id="KW-0593">Phospholipase A2 inhibitor</keyword>
<dbReference type="AlphaFoldDB" id="A0AAD8CZC4"/>
<name>A0AAD8CZC4_ACIOX</name>
<dbReference type="Proteomes" id="UP001230051">
    <property type="component" value="Unassembled WGS sequence"/>
</dbReference>
<sequence>MSAKFTNQLRVDARVECCDTNQCNTGVYNVALSEDSWNGKQCPSCVSTGSCGTDLVNCLGTQDQCITVTGGAPGIPTVTLKGCATKAACDKTLC</sequence>
<dbReference type="InterPro" id="IPR050918">
    <property type="entry name" value="CNF-like_PLA2_Inhibitor"/>
</dbReference>
<comment type="subcellular location">
    <subcellularLocation>
        <location evidence="1">Secreted</location>
    </subcellularLocation>
</comment>
<dbReference type="GO" id="GO:0019834">
    <property type="term" value="F:phospholipase A2 inhibitor activity"/>
    <property type="evidence" value="ECO:0007669"/>
    <property type="project" value="UniProtKB-KW"/>
</dbReference>
<keyword evidence="2" id="KW-0964">Secreted</keyword>
<reference evidence="3" key="1">
    <citation type="submission" date="2022-02" db="EMBL/GenBank/DDBJ databases">
        <title>Atlantic sturgeon de novo genome assembly.</title>
        <authorList>
            <person name="Stock M."/>
            <person name="Klopp C."/>
            <person name="Guiguen Y."/>
            <person name="Cabau C."/>
            <person name="Parinello H."/>
            <person name="Santidrian Yebra-Pimentel E."/>
            <person name="Kuhl H."/>
            <person name="Dirks R.P."/>
            <person name="Guessner J."/>
            <person name="Wuertz S."/>
            <person name="Du K."/>
            <person name="Schartl M."/>
        </authorList>
    </citation>
    <scope>NUCLEOTIDE SEQUENCE</scope>
    <source>
        <strain evidence="3">STURGEONOMICS-FGT-2020</strain>
        <tissue evidence="3">Whole blood</tissue>
    </source>
</reference>
<dbReference type="EMBL" id="JAGXEW010000022">
    <property type="protein sequence ID" value="KAK1159457.1"/>
    <property type="molecule type" value="Genomic_DNA"/>
</dbReference>
<organism evidence="3 4">
    <name type="scientific">Acipenser oxyrinchus oxyrinchus</name>
    <dbReference type="NCBI Taxonomy" id="40147"/>
    <lineage>
        <taxon>Eukaryota</taxon>
        <taxon>Metazoa</taxon>
        <taxon>Chordata</taxon>
        <taxon>Craniata</taxon>
        <taxon>Vertebrata</taxon>
        <taxon>Euteleostomi</taxon>
        <taxon>Actinopterygii</taxon>
        <taxon>Chondrostei</taxon>
        <taxon>Acipenseriformes</taxon>
        <taxon>Acipenseridae</taxon>
        <taxon>Acipenser</taxon>
    </lineage>
</organism>
<gene>
    <name evidence="3" type="ORF">AOXY_G22154</name>
</gene>
<accession>A0AAD8CZC4</accession>
<proteinExistence type="predicted"/>
<evidence type="ECO:0000313" key="3">
    <source>
        <dbReference type="EMBL" id="KAK1159457.1"/>
    </source>
</evidence>
<dbReference type="PANTHER" id="PTHR20914:SF9">
    <property type="entry name" value="COILED, ISOFORM A"/>
    <property type="match status" value="1"/>
</dbReference>
<dbReference type="CDD" id="cd23572">
    <property type="entry name" value="TFP_LU_ECD_PINLYP_rpt2"/>
    <property type="match status" value="1"/>
</dbReference>